<keyword evidence="1" id="KW-0862">Zinc</keyword>
<evidence type="ECO:0000313" key="4">
    <source>
        <dbReference type="Proteomes" id="UP001497623"/>
    </source>
</evidence>
<dbReference type="AlphaFoldDB" id="A0AAV2RRY0"/>
<dbReference type="EMBL" id="CAXKWB010030156">
    <property type="protein sequence ID" value="CAL4137217.1"/>
    <property type="molecule type" value="Genomic_DNA"/>
</dbReference>
<dbReference type="SUPFAM" id="SSF57667">
    <property type="entry name" value="beta-beta-alpha zinc fingers"/>
    <property type="match status" value="1"/>
</dbReference>
<dbReference type="Gene3D" id="3.30.160.60">
    <property type="entry name" value="Classic Zinc Finger"/>
    <property type="match status" value="1"/>
</dbReference>
<keyword evidence="4" id="KW-1185">Reference proteome</keyword>
<sequence length="159" mass="18134">MTSFCNQKEFVINSFIGSVKELCIGGVQDDISLGNISFSGIMSVNTTINSAYLWDNAMPKVLPTETYAAQADKYLDESPNSALLFIKSVYFQRLVHIKDLQLRHYNGVEAFPHQCRYCDKIFSQMSDHLKHLRTHTGRNHINAVIVTRPSHRLVILKFI</sequence>
<gene>
    <name evidence="3" type="ORF">MNOR_LOCUS27967</name>
</gene>
<name>A0AAV2RRY0_MEGNR</name>
<keyword evidence="1" id="KW-0863">Zinc-finger</keyword>
<evidence type="ECO:0000259" key="2">
    <source>
        <dbReference type="PROSITE" id="PS50157"/>
    </source>
</evidence>
<reference evidence="3 4" key="1">
    <citation type="submission" date="2024-05" db="EMBL/GenBank/DDBJ databases">
        <authorList>
            <person name="Wallberg A."/>
        </authorList>
    </citation>
    <scope>NUCLEOTIDE SEQUENCE [LARGE SCALE GENOMIC DNA]</scope>
</reference>
<organism evidence="3 4">
    <name type="scientific">Meganyctiphanes norvegica</name>
    <name type="common">Northern krill</name>
    <name type="synonym">Thysanopoda norvegica</name>
    <dbReference type="NCBI Taxonomy" id="48144"/>
    <lineage>
        <taxon>Eukaryota</taxon>
        <taxon>Metazoa</taxon>
        <taxon>Ecdysozoa</taxon>
        <taxon>Arthropoda</taxon>
        <taxon>Crustacea</taxon>
        <taxon>Multicrustacea</taxon>
        <taxon>Malacostraca</taxon>
        <taxon>Eumalacostraca</taxon>
        <taxon>Eucarida</taxon>
        <taxon>Euphausiacea</taxon>
        <taxon>Euphausiidae</taxon>
        <taxon>Meganyctiphanes</taxon>
    </lineage>
</organism>
<proteinExistence type="predicted"/>
<dbReference type="PROSITE" id="PS50157">
    <property type="entry name" value="ZINC_FINGER_C2H2_2"/>
    <property type="match status" value="1"/>
</dbReference>
<dbReference type="Proteomes" id="UP001497623">
    <property type="component" value="Unassembled WGS sequence"/>
</dbReference>
<evidence type="ECO:0000256" key="1">
    <source>
        <dbReference type="PROSITE-ProRule" id="PRU00042"/>
    </source>
</evidence>
<dbReference type="GO" id="GO:0008270">
    <property type="term" value="F:zinc ion binding"/>
    <property type="evidence" value="ECO:0007669"/>
    <property type="project" value="UniProtKB-KW"/>
</dbReference>
<feature type="domain" description="C2H2-type" evidence="2">
    <location>
        <begin position="113"/>
        <end position="140"/>
    </location>
</feature>
<accession>A0AAV2RRY0</accession>
<dbReference type="InterPro" id="IPR036236">
    <property type="entry name" value="Znf_C2H2_sf"/>
</dbReference>
<dbReference type="PROSITE" id="PS00028">
    <property type="entry name" value="ZINC_FINGER_C2H2_1"/>
    <property type="match status" value="1"/>
</dbReference>
<evidence type="ECO:0000313" key="3">
    <source>
        <dbReference type="EMBL" id="CAL4137217.1"/>
    </source>
</evidence>
<dbReference type="InterPro" id="IPR013087">
    <property type="entry name" value="Znf_C2H2_type"/>
</dbReference>
<keyword evidence="1" id="KW-0479">Metal-binding</keyword>
<protein>
    <recommendedName>
        <fullName evidence="2">C2H2-type domain-containing protein</fullName>
    </recommendedName>
</protein>
<comment type="caution">
    <text evidence="3">The sequence shown here is derived from an EMBL/GenBank/DDBJ whole genome shotgun (WGS) entry which is preliminary data.</text>
</comment>